<feature type="region of interest" description="Disordered" evidence="5">
    <location>
        <begin position="339"/>
        <end position="363"/>
    </location>
</feature>
<dbReference type="Proteomes" id="UP000193648">
    <property type="component" value="Unassembled WGS sequence"/>
</dbReference>
<feature type="compositionally biased region" description="Low complexity" evidence="5">
    <location>
        <begin position="1"/>
        <end position="43"/>
    </location>
</feature>
<feature type="domain" description="FYVE-type" evidence="6">
    <location>
        <begin position="397"/>
        <end position="460"/>
    </location>
</feature>
<dbReference type="InterPro" id="IPR013087">
    <property type="entry name" value="Znf_C2H2_type"/>
</dbReference>
<dbReference type="PROSITE" id="PS50178">
    <property type="entry name" value="ZF_FYVE"/>
    <property type="match status" value="2"/>
</dbReference>
<feature type="compositionally biased region" description="Low complexity" evidence="5">
    <location>
        <begin position="92"/>
        <end position="102"/>
    </location>
</feature>
<gene>
    <name evidence="7" type="ORF">BCR41DRAFT_353721</name>
</gene>
<evidence type="ECO:0000256" key="2">
    <source>
        <dbReference type="ARBA" id="ARBA00022771"/>
    </source>
</evidence>
<evidence type="ECO:0000256" key="4">
    <source>
        <dbReference type="PROSITE-ProRule" id="PRU00091"/>
    </source>
</evidence>
<dbReference type="FunCoup" id="A0A1Y2GNS9">
    <property type="interactions" value="83"/>
</dbReference>
<keyword evidence="2 4" id="KW-0863">Zinc-finger</keyword>
<keyword evidence="3" id="KW-0862">Zinc</keyword>
<feature type="region of interest" description="Disordered" evidence="5">
    <location>
        <begin position="1"/>
        <end position="106"/>
    </location>
</feature>
<dbReference type="EMBL" id="MCFF01000019">
    <property type="protein sequence ID" value="ORZ15411.1"/>
    <property type="molecule type" value="Genomic_DNA"/>
</dbReference>
<dbReference type="PROSITE" id="PS00028">
    <property type="entry name" value="ZINC_FINGER_C2H2_1"/>
    <property type="match status" value="1"/>
</dbReference>
<sequence>MPANATNTTNAANATNPTHPTPSLLRPSSSPQQHQHQQAPQRSVTISRRQFGPVPVSALQAASSPNLVPTNTANRHSTPTSSQPEPQPPKSPQSTPISTSPAPQNPNYNISFLNGTAAPTVACPICSITLRNLAQLNHHLDTIHPEEPDDVKSAVSQFFRNAQKVFNPITKSATTTLRKIQDLDLDSAASGSSLAGPPPPGGFQGWTDPRAEAIVTKRHWVRESDQDECFHPSCEKRLGIRYGRQHCRRCGNMFCESHSSFQIKLNAQAKHDPNGLWCRVCEACYLIAKKEEDGMDSGGVQRNLTKQFLSIRIKNTEKKQLEVNRLEKRIEKLAQIHRQYDSGASSSPTLSGSPTSTISSISSGAGSVRAKGLLRSVTSRGQNLKGAEQTVVNWEDDSAVPACYICLSVFTRYGNRKHHCRLCGRVICDNCSKAIPLYLNMSTYPDSSGPTGQTRACKECVHIVFKRREHAADQKRPSAVLKYYESLMRLKARIDVALPRFQEMISALGHKVDMHQAHPDYQLAAKTRKELLDDFALFDSISKKIAKMPAHTQHQKQLYNNLYWWATQYLQTNMFPLSVIPKVFGNGGKDVKQKQLLSASPSRSSSSSPSPSISSLLPETTPQDNEAAIESLALISVMEEQRRQIESYIEEATRKRRFDDVKSLQISLEELDREIAAIRSGKKRTF</sequence>
<proteinExistence type="predicted"/>
<keyword evidence="8" id="KW-1185">Reference proteome</keyword>
<feature type="domain" description="FYVE-type" evidence="6">
    <location>
        <begin position="234"/>
        <end position="289"/>
    </location>
</feature>
<dbReference type="OrthoDB" id="166134at2759"/>
<dbReference type="PANTHER" id="PTHR23164">
    <property type="entry name" value="EARLY ENDOSOME ANTIGEN 1"/>
    <property type="match status" value="1"/>
</dbReference>
<dbReference type="GO" id="GO:0008270">
    <property type="term" value="F:zinc ion binding"/>
    <property type="evidence" value="ECO:0007669"/>
    <property type="project" value="UniProtKB-KW"/>
</dbReference>
<dbReference type="CDD" id="cd15737">
    <property type="entry name" value="FYVE2_Vac1p_like"/>
    <property type="match status" value="1"/>
</dbReference>
<protein>
    <submittedName>
        <fullName evidence="7">FYVE zinc finger-domain-containing protein</fullName>
    </submittedName>
</protein>
<feature type="compositionally biased region" description="Low complexity" evidence="5">
    <location>
        <begin position="596"/>
        <end position="618"/>
    </location>
</feature>
<dbReference type="Gene3D" id="4.10.860.20">
    <property type="entry name" value="Rabenosyn, Rab binding domain"/>
    <property type="match status" value="1"/>
</dbReference>
<dbReference type="GeneID" id="33566053"/>
<dbReference type="Pfam" id="PF01363">
    <property type="entry name" value="FYVE"/>
    <property type="match status" value="2"/>
</dbReference>
<dbReference type="InterPro" id="IPR011011">
    <property type="entry name" value="Znf_FYVE_PHD"/>
</dbReference>
<dbReference type="SUPFAM" id="SSF57903">
    <property type="entry name" value="FYVE/PHD zinc finger"/>
    <property type="match status" value="2"/>
</dbReference>
<comment type="caution">
    <text evidence="7">The sequence shown here is derived from an EMBL/GenBank/DDBJ whole genome shotgun (WGS) entry which is preliminary data.</text>
</comment>
<dbReference type="SUPFAM" id="SSF140125">
    <property type="entry name" value="Rabenosyn-5 Rab-binding domain-like"/>
    <property type="match status" value="1"/>
</dbReference>
<dbReference type="InterPro" id="IPR036531">
    <property type="entry name" value="Rbsn_Rab-bd_sf"/>
</dbReference>
<feature type="compositionally biased region" description="Polar residues" evidence="5">
    <location>
        <begin position="60"/>
        <end position="76"/>
    </location>
</feature>
<dbReference type="AlphaFoldDB" id="A0A1Y2GNS9"/>
<evidence type="ECO:0000256" key="1">
    <source>
        <dbReference type="ARBA" id="ARBA00022723"/>
    </source>
</evidence>
<dbReference type="InParanoid" id="A0A1Y2GNS9"/>
<dbReference type="InterPro" id="IPR021565">
    <property type="entry name" value="Rbsn_Rab-bd"/>
</dbReference>
<accession>A0A1Y2GNS9</accession>
<dbReference type="Pfam" id="PF11464">
    <property type="entry name" value="Rbsn"/>
    <property type="match status" value="1"/>
</dbReference>
<evidence type="ECO:0000313" key="7">
    <source>
        <dbReference type="EMBL" id="ORZ15411.1"/>
    </source>
</evidence>
<keyword evidence="1" id="KW-0479">Metal-binding</keyword>
<feature type="compositionally biased region" description="Low complexity" evidence="5">
    <location>
        <begin position="342"/>
        <end position="363"/>
    </location>
</feature>
<dbReference type="InterPro" id="IPR000306">
    <property type="entry name" value="Znf_FYVE"/>
</dbReference>
<evidence type="ECO:0000256" key="5">
    <source>
        <dbReference type="SAM" id="MobiDB-lite"/>
    </source>
</evidence>
<name>A0A1Y2GNS9_9FUNG</name>
<dbReference type="Gene3D" id="3.30.40.10">
    <property type="entry name" value="Zinc/RING finger domain, C3HC4 (zinc finger)"/>
    <property type="match status" value="2"/>
</dbReference>
<dbReference type="SMART" id="SM00064">
    <property type="entry name" value="FYVE"/>
    <property type="match status" value="2"/>
</dbReference>
<evidence type="ECO:0000313" key="8">
    <source>
        <dbReference type="Proteomes" id="UP000193648"/>
    </source>
</evidence>
<dbReference type="InterPro" id="IPR013083">
    <property type="entry name" value="Znf_RING/FYVE/PHD"/>
</dbReference>
<dbReference type="STRING" id="64571.A0A1Y2GNS9"/>
<reference evidence="7 8" key="1">
    <citation type="submission" date="2016-07" db="EMBL/GenBank/DDBJ databases">
        <title>Pervasive Adenine N6-methylation of Active Genes in Fungi.</title>
        <authorList>
            <consortium name="DOE Joint Genome Institute"/>
            <person name="Mondo S.J."/>
            <person name="Dannebaum R.O."/>
            <person name="Kuo R.C."/>
            <person name="Labutti K."/>
            <person name="Haridas S."/>
            <person name="Kuo A."/>
            <person name="Salamov A."/>
            <person name="Ahrendt S.R."/>
            <person name="Lipzen A."/>
            <person name="Sullivan W."/>
            <person name="Andreopoulos W.B."/>
            <person name="Clum A."/>
            <person name="Lindquist E."/>
            <person name="Daum C."/>
            <person name="Ramamoorthy G.K."/>
            <person name="Gryganskyi A."/>
            <person name="Culley D."/>
            <person name="Magnuson J.K."/>
            <person name="James T.Y."/>
            <person name="O'Malley M.A."/>
            <person name="Stajich J.E."/>
            <person name="Spatafora J.W."/>
            <person name="Visel A."/>
            <person name="Grigoriev I.V."/>
        </authorList>
    </citation>
    <scope>NUCLEOTIDE SEQUENCE [LARGE SCALE GENOMIC DNA]</scope>
    <source>
        <strain evidence="7 8">NRRL 3116</strain>
    </source>
</reference>
<dbReference type="InterPro" id="IPR017455">
    <property type="entry name" value="Znf_FYVE-rel"/>
</dbReference>
<dbReference type="RefSeq" id="XP_021881159.1">
    <property type="nucleotide sequence ID" value="XM_022024209.1"/>
</dbReference>
<evidence type="ECO:0000256" key="3">
    <source>
        <dbReference type="ARBA" id="ARBA00022833"/>
    </source>
</evidence>
<evidence type="ECO:0000259" key="6">
    <source>
        <dbReference type="PROSITE" id="PS50178"/>
    </source>
</evidence>
<dbReference type="PANTHER" id="PTHR23164:SF30">
    <property type="entry name" value="EARLY ENDOSOME ANTIGEN 1"/>
    <property type="match status" value="1"/>
</dbReference>
<feature type="region of interest" description="Disordered" evidence="5">
    <location>
        <begin position="594"/>
        <end position="621"/>
    </location>
</feature>
<organism evidence="7 8">
    <name type="scientific">Lobosporangium transversale</name>
    <dbReference type="NCBI Taxonomy" id="64571"/>
    <lineage>
        <taxon>Eukaryota</taxon>
        <taxon>Fungi</taxon>
        <taxon>Fungi incertae sedis</taxon>
        <taxon>Mucoromycota</taxon>
        <taxon>Mortierellomycotina</taxon>
        <taxon>Mortierellomycetes</taxon>
        <taxon>Mortierellales</taxon>
        <taxon>Mortierellaceae</taxon>
        <taxon>Lobosporangium</taxon>
    </lineage>
</organism>